<dbReference type="CDD" id="cd01739">
    <property type="entry name" value="LSm11_M"/>
    <property type="match status" value="1"/>
</dbReference>
<dbReference type="PANTHER" id="PTHR21415:SF1">
    <property type="entry name" value="U7 SNRNA-ASSOCIATED SM-LIKE PROTEIN LSM11"/>
    <property type="match status" value="1"/>
</dbReference>
<dbReference type="AlphaFoldDB" id="A0A336KTQ3"/>
<accession>A0A336KTQ3</accession>
<dbReference type="Pfam" id="PF01423">
    <property type="entry name" value="LSM"/>
    <property type="match status" value="1"/>
</dbReference>
<reference evidence="3" key="2">
    <citation type="submission" date="2018-07" db="EMBL/GenBank/DDBJ databases">
        <authorList>
            <person name="Quirk P.G."/>
            <person name="Krulwich T.A."/>
        </authorList>
    </citation>
    <scope>NUCLEOTIDE SEQUENCE</scope>
</reference>
<dbReference type="SMART" id="SM00651">
    <property type="entry name" value="Sm"/>
    <property type="match status" value="1"/>
</dbReference>
<dbReference type="EMBL" id="UFQS01001023">
    <property type="protein sequence ID" value="SSX08616.1"/>
    <property type="molecule type" value="Genomic_DNA"/>
</dbReference>
<dbReference type="SUPFAM" id="SSF50182">
    <property type="entry name" value="Sm-like ribonucleoproteins"/>
    <property type="match status" value="1"/>
</dbReference>
<name>A0A336KTQ3_CULSO</name>
<dbReference type="InterPro" id="IPR001163">
    <property type="entry name" value="Sm_dom_euk/arc"/>
</dbReference>
<protein>
    <submittedName>
        <fullName evidence="2">CSON000198 protein</fullName>
    </submittedName>
</protein>
<dbReference type="EMBL" id="UFQT01001023">
    <property type="protein sequence ID" value="SSX28532.1"/>
    <property type="molecule type" value="Genomic_DNA"/>
</dbReference>
<sequence>MEKSEIDPELDPCSAQFNPEKALKVKHIPTTKNYKIFDNVQMLQAAAKRINNEIDTKLLTEGIFVRSGKKVEENPDTVVRKFLPHQGLVEKKKSARHTKNLLVRLEAGYEGPLGTLKKLMDDHVKAKIYVRKEHGVRGSVTGYIEAFDKHWNMAVTEVEETWTRRKLKFSQNDVIFENSISSEVARQKLRRMGIKIPEIKEIKSLNRKYVEIKRHVPQLLIRGEQIVLVVRLEES</sequence>
<feature type="domain" description="Sm" evidence="1">
    <location>
        <begin position="118"/>
        <end position="231"/>
    </location>
</feature>
<gene>
    <name evidence="2" type="primary">CSON000198</name>
</gene>
<dbReference type="GO" id="GO:0005683">
    <property type="term" value="C:U7 snRNP"/>
    <property type="evidence" value="ECO:0007669"/>
    <property type="project" value="TreeGrafter"/>
</dbReference>
<dbReference type="Gene3D" id="2.30.30.100">
    <property type="match status" value="1"/>
</dbReference>
<dbReference type="InterPro" id="IPR039267">
    <property type="entry name" value="Lsm11"/>
</dbReference>
<dbReference type="InterPro" id="IPR010920">
    <property type="entry name" value="LSM_dom_sf"/>
</dbReference>
<proteinExistence type="predicted"/>
<organism evidence="2">
    <name type="scientific">Culicoides sonorensis</name>
    <name type="common">Biting midge</name>
    <dbReference type="NCBI Taxonomy" id="179676"/>
    <lineage>
        <taxon>Eukaryota</taxon>
        <taxon>Metazoa</taxon>
        <taxon>Ecdysozoa</taxon>
        <taxon>Arthropoda</taxon>
        <taxon>Hexapoda</taxon>
        <taxon>Insecta</taxon>
        <taxon>Pterygota</taxon>
        <taxon>Neoptera</taxon>
        <taxon>Endopterygota</taxon>
        <taxon>Diptera</taxon>
        <taxon>Nematocera</taxon>
        <taxon>Chironomoidea</taxon>
        <taxon>Ceratopogonidae</taxon>
        <taxon>Ceratopogoninae</taxon>
        <taxon>Culicoides</taxon>
        <taxon>Monoculicoides</taxon>
    </lineage>
</organism>
<dbReference type="PANTHER" id="PTHR21415">
    <property type="entry name" value="U7 SNRNA-ASSOCIATED SM-LIKE PROTEIN LSM11"/>
    <property type="match status" value="1"/>
</dbReference>
<evidence type="ECO:0000313" key="3">
    <source>
        <dbReference type="EMBL" id="SSX28532.1"/>
    </source>
</evidence>
<evidence type="ECO:0000313" key="2">
    <source>
        <dbReference type="EMBL" id="SSX08616.1"/>
    </source>
</evidence>
<evidence type="ECO:0000259" key="1">
    <source>
        <dbReference type="SMART" id="SM00651"/>
    </source>
</evidence>
<dbReference type="GO" id="GO:0006398">
    <property type="term" value="P:mRNA 3'-end processing by stem-loop binding and cleavage"/>
    <property type="evidence" value="ECO:0007669"/>
    <property type="project" value="TreeGrafter"/>
</dbReference>
<dbReference type="InterPro" id="IPR034109">
    <property type="entry name" value="Lsm11_M"/>
</dbReference>
<dbReference type="VEuPathDB" id="VectorBase:CSON000198"/>
<dbReference type="GO" id="GO:0071209">
    <property type="term" value="F:U7 snRNA binding"/>
    <property type="evidence" value="ECO:0007669"/>
    <property type="project" value="InterPro"/>
</dbReference>
<reference evidence="2" key="1">
    <citation type="submission" date="2018-04" db="EMBL/GenBank/DDBJ databases">
        <authorList>
            <person name="Go L.Y."/>
            <person name="Mitchell J.A."/>
        </authorList>
    </citation>
    <scope>NUCLEOTIDE SEQUENCE</scope>
    <source>
        <tissue evidence="2">Whole organism</tissue>
    </source>
</reference>